<name>A0A6J0ZK06_9ROSI</name>
<dbReference type="RefSeq" id="XP_021274539.1">
    <property type="nucleotide sequence ID" value="XM_021418864.1"/>
</dbReference>
<keyword evidence="3" id="KW-1185">Reference proteome</keyword>
<dbReference type="OrthoDB" id="1911637at2759"/>
<gene>
    <name evidence="4" type="primary">LOC110409500</name>
</gene>
<evidence type="ECO:0000313" key="3">
    <source>
        <dbReference type="Proteomes" id="UP000504621"/>
    </source>
</evidence>
<dbReference type="Proteomes" id="UP000504621">
    <property type="component" value="Unplaced"/>
</dbReference>
<dbReference type="InterPro" id="IPR053313">
    <property type="entry name" value="RGF"/>
</dbReference>
<dbReference type="GeneID" id="110409500"/>
<dbReference type="PANTHER" id="PTHR34961">
    <property type="entry name" value="TRANSMEMBRANE PROTEIN"/>
    <property type="match status" value="1"/>
</dbReference>
<protein>
    <submittedName>
        <fullName evidence="4">Uncharacterized protein LOC110409500</fullName>
    </submittedName>
</protein>
<sequence>MSSLAIFFLFYLSMHACNARRLGFVAEEIGNKVHFLAMGVNQLKEVRPSISMELQIQELGEVGVHGRRTRESRIGANTMKQTLFNYFLGAKEAIAKVISGHEMNSITIISYRVEDLESKEKVQGFKRATRSMLGNSAGETEEAVDSKEKDNLGDVDVMDYAQPHRKPPIHNEKP</sequence>
<organism evidence="3 4">
    <name type="scientific">Herrania umbratica</name>
    <dbReference type="NCBI Taxonomy" id="108875"/>
    <lineage>
        <taxon>Eukaryota</taxon>
        <taxon>Viridiplantae</taxon>
        <taxon>Streptophyta</taxon>
        <taxon>Embryophyta</taxon>
        <taxon>Tracheophyta</taxon>
        <taxon>Spermatophyta</taxon>
        <taxon>Magnoliopsida</taxon>
        <taxon>eudicotyledons</taxon>
        <taxon>Gunneridae</taxon>
        <taxon>Pentapetalae</taxon>
        <taxon>rosids</taxon>
        <taxon>malvids</taxon>
        <taxon>Malvales</taxon>
        <taxon>Malvaceae</taxon>
        <taxon>Byttnerioideae</taxon>
        <taxon>Herrania</taxon>
    </lineage>
</organism>
<reference evidence="4" key="1">
    <citation type="submission" date="2025-08" db="UniProtKB">
        <authorList>
            <consortium name="RefSeq"/>
        </authorList>
    </citation>
    <scope>IDENTIFICATION</scope>
    <source>
        <tissue evidence="4">Leaf</tissue>
    </source>
</reference>
<dbReference type="PANTHER" id="PTHR34961:SF7">
    <property type="entry name" value="TRANSMEMBRANE PROTEIN"/>
    <property type="match status" value="1"/>
</dbReference>
<evidence type="ECO:0000256" key="2">
    <source>
        <dbReference type="SAM" id="SignalP"/>
    </source>
</evidence>
<keyword evidence="2" id="KW-0732">Signal</keyword>
<feature type="region of interest" description="Disordered" evidence="1">
    <location>
        <begin position="131"/>
        <end position="174"/>
    </location>
</feature>
<accession>A0A6J0ZK06</accession>
<dbReference type="AlphaFoldDB" id="A0A6J0ZK06"/>
<feature type="chain" id="PRO_5027009679" evidence="2">
    <location>
        <begin position="20"/>
        <end position="174"/>
    </location>
</feature>
<feature type="signal peptide" evidence="2">
    <location>
        <begin position="1"/>
        <end position="19"/>
    </location>
</feature>
<evidence type="ECO:0000313" key="4">
    <source>
        <dbReference type="RefSeq" id="XP_021274539.1"/>
    </source>
</evidence>
<evidence type="ECO:0000256" key="1">
    <source>
        <dbReference type="SAM" id="MobiDB-lite"/>
    </source>
</evidence>
<proteinExistence type="predicted"/>